<dbReference type="EMBL" id="BOQM01000049">
    <property type="protein sequence ID" value="GIM87861.1"/>
    <property type="molecule type" value="Genomic_DNA"/>
</dbReference>
<evidence type="ECO:0000313" key="4">
    <source>
        <dbReference type="Proteomes" id="UP000677457"/>
    </source>
</evidence>
<keyword evidence="4" id="KW-1185">Reference proteome</keyword>
<reference evidence="2 3" key="1">
    <citation type="submission" date="2019-06" db="EMBL/GenBank/DDBJ databases">
        <title>Sequencing the genomes of 1000 actinobacteria strains.</title>
        <authorList>
            <person name="Klenk H.-P."/>
        </authorList>
    </citation>
    <scope>NUCLEOTIDE SEQUENCE [LARGE SCALE GENOMIC DNA]</scope>
    <source>
        <strain evidence="2 3">DSM 44819</strain>
    </source>
</reference>
<organism evidence="2 3">
    <name type="scientific">Salinispora arenicola</name>
    <dbReference type="NCBI Taxonomy" id="168697"/>
    <lineage>
        <taxon>Bacteria</taxon>
        <taxon>Bacillati</taxon>
        <taxon>Actinomycetota</taxon>
        <taxon>Actinomycetes</taxon>
        <taxon>Micromonosporales</taxon>
        <taxon>Micromonosporaceae</taxon>
        <taxon>Salinispora</taxon>
    </lineage>
</organism>
<dbReference type="Proteomes" id="UP000677457">
    <property type="component" value="Unassembled WGS sequence"/>
</dbReference>
<dbReference type="EMBL" id="VFOL01000001">
    <property type="protein sequence ID" value="TQL35298.1"/>
    <property type="molecule type" value="Genomic_DNA"/>
</dbReference>
<sequence>MPVHVTGSASVTYSVWLKLDDEQLRHANAVWTTPEYTDLTLRGEVANAIKPWPGLLGEIAGAEVRDAGTLPYLVAERNSLLSQVPSKSPGERPCLPPGLLPFVNLSGRFVPDPCQITR</sequence>
<gene>
    <name evidence="2" type="ORF">FB564_0339</name>
    <name evidence="1" type="ORF">Sar04_45970</name>
</gene>
<accession>A0A542XHH5</accession>
<comment type="caution">
    <text evidence="2">The sequence shown here is derived from an EMBL/GenBank/DDBJ whole genome shotgun (WGS) entry which is preliminary data.</text>
</comment>
<reference evidence="1 4" key="2">
    <citation type="submission" date="2021-03" db="EMBL/GenBank/DDBJ databases">
        <title>Whole genome shotgun sequence of Salinispora arenicola NBRC 105043.</title>
        <authorList>
            <person name="Komaki H."/>
            <person name="Tamura T."/>
        </authorList>
    </citation>
    <scope>NUCLEOTIDE SEQUENCE [LARGE SCALE GENOMIC DNA]</scope>
    <source>
        <strain evidence="1 4">NBRC 105043</strain>
    </source>
</reference>
<dbReference type="AlphaFoldDB" id="A0A542XHH5"/>
<evidence type="ECO:0000313" key="3">
    <source>
        <dbReference type="Proteomes" id="UP000315983"/>
    </source>
</evidence>
<protein>
    <submittedName>
        <fullName evidence="2">Uncharacterized protein</fullName>
    </submittedName>
</protein>
<evidence type="ECO:0000313" key="2">
    <source>
        <dbReference type="EMBL" id="TQL35298.1"/>
    </source>
</evidence>
<evidence type="ECO:0000313" key="1">
    <source>
        <dbReference type="EMBL" id="GIM87861.1"/>
    </source>
</evidence>
<name>A0A542XHH5_SALAC</name>
<proteinExistence type="predicted"/>
<dbReference type="Proteomes" id="UP000315983">
    <property type="component" value="Unassembled WGS sequence"/>
</dbReference>